<evidence type="ECO:0000313" key="4">
    <source>
        <dbReference type="Proteomes" id="UP000008744"/>
    </source>
</evidence>
<dbReference type="STRING" id="7234.B4HBV0"/>
<gene>
    <name evidence="3" type="primary">Dper\GL11883</name>
    <name evidence="3" type="ORF">Dper_GL11883</name>
</gene>
<dbReference type="EMBL" id="CH479267">
    <property type="protein sequence ID" value="EDW39544.1"/>
    <property type="molecule type" value="Genomic_DNA"/>
</dbReference>
<name>B4HBV0_DROPE</name>
<dbReference type="HOGENOM" id="CLU_916067_0_0_1"/>
<dbReference type="Proteomes" id="UP000008744">
    <property type="component" value="Unassembled WGS sequence"/>
</dbReference>
<organism evidence="4">
    <name type="scientific">Drosophila persimilis</name>
    <name type="common">Fruit fly</name>
    <dbReference type="NCBI Taxonomy" id="7234"/>
    <lineage>
        <taxon>Eukaryota</taxon>
        <taxon>Metazoa</taxon>
        <taxon>Ecdysozoa</taxon>
        <taxon>Arthropoda</taxon>
        <taxon>Hexapoda</taxon>
        <taxon>Insecta</taxon>
        <taxon>Pterygota</taxon>
        <taxon>Neoptera</taxon>
        <taxon>Endopterygota</taxon>
        <taxon>Diptera</taxon>
        <taxon>Brachycera</taxon>
        <taxon>Muscomorpha</taxon>
        <taxon>Ephydroidea</taxon>
        <taxon>Drosophilidae</taxon>
        <taxon>Drosophila</taxon>
        <taxon>Sophophora</taxon>
    </lineage>
</organism>
<feature type="signal peptide" evidence="1">
    <location>
        <begin position="1"/>
        <end position="19"/>
    </location>
</feature>
<feature type="chain" id="PRO_5002808361" evidence="1">
    <location>
        <begin position="20"/>
        <end position="304"/>
    </location>
</feature>
<evidence type="ECO:0000256" key="1">
    <source>
        <dbReference type="SAM" id="SignalP"/>
    </source>
</evidence>
<keyword evidence="4" id="KW-1185">Reference proteome</keyword>
<dbReference type="PROSITE" id="PS51034">
    <property type="entry name" value="ZP_2"/>
    <property type="match status" value="1"/>
</dbReference>
<dbReference type="OMA" id="THRTKIN"/>
<feature type="domain" description="ZP" evidence="2">
    <location>
        <begin position="56"/>
        <end position="304"/>
    </location>
</feature>
<dbReference type="GO" id="GO:0007160">
    <property type="term" value="P:cell-matrix adhesion"/>
    <property type="evidence" value="ECO:0007669"/>
    <property type="project" value="EnsemblMetazoa"/>
</dbReference>
<reference evidence="3 4" key="1">
    <citation type="journal article" date="2007" name="Nature">
        <title>Evolution of genes and genomes on the Drosophila phylogeny.</title>
        <authorList>
            <consortium name="Drosophila 12 Genomes Consortium"/>
            <person name="Clark A.G."/>
            <person name="Eisen M.B."/>
            <person name="Smith D.R."/>
            <person name="Bergman C.M."/>
            <person name="Oliver B."/>
            <person name="Markow T.A."/>
            <person name="Kaufman T.C."/>
            <person name="Kellis M."/>
            <person name="Gelbart W."/>
            <person name="Iyer V.N."/>
            <person name="Pollard D.A."/>
            <person name="Sackton T.B."/>
            <person name="Larracuente A.M."/>
            <person name="Singh N.D."/>
            <person name="Abad J.P."/>
            <person name="Abt D.N."/>
            <person name="Adryan B."/>
            <person name="Aguade M."/>
            <person name="Akashi H."/>
            <person name="Anderson W.W."/>
            <person name="Aquadro C.F."/>
            <person name="Ardell D.H."/>
            <person name="Arguello R."/>
            <person name="Artieri C.G."/>
            <person name="Barbash D.A."/>
            <person name="Barker D."/>
            <person name="Barsanti P."/>
            <person name="Batterham P."/>
            <person name="Batzoglou S."/>
            <person name="Begun D."/>
            <person name="Bhutkar A."/>
            <person name="Blanco E."/>
            <person name="Bosak S.A."/>
            <person name="Bradley R.K."/>
            <person name="Brand A.D."/>
            <person name="Brent M.R."/>
            <person name="Brooks A.N."/>
            <person name="Brown R.H."/>
            <person name="Butlin R.K."/>
            <person name="Caggese C."/>
            <person name="Calvi B.R."/>
            <person name="Bernardo de Carvalho A."/>
            <person name="Caspi A."/>
            <person name="Castrezana S."/>
            <person name="Celniker S.E."/>
            <person name="Chang J.L."/>
            <person name="Chapple C."/>
            <person name="Chatterji S."/>
            <person name="Chinwalla A."/>
            <person name="Civetta A."/>
            <person name="Clifton S.W."/>
            <person name="Comeron J.M."/>
            <person name="Costello J.C."/>
            <person name="Coyne J.A."/>
            <person name="Daub J."/>
            <person name="David R.G."/>
            <person name="Delcher A.L."/>
            <person name="Delehaunty K."/>
            <person name="Do C.B."/>
            <person name="Ebling H."/>
            <person name="Edwards K."/>
            <person name="Eickbush T."/>
            <person name="Evans J.D."/>
            <person name="Filipski A."/>
            <person name="Findeiss S."/>
            <person name="Freyhult E."/>
            <person name="Fulton L."/>
            <person name="Fulton R."/>
            <person name="Garcia A.C."/>
            <person name="Gardiner A."/>
            <person name="Garfield D.A."/>
            <person name="Garvin B.E."/>
            <person name="Gibson G."/>
            <person name="Gilbert D."/>
            <person name="Gnerre S."/>
            <person name="Godfrey J."/>
            <person name="Good R."/>
            <person name="Gotea V."/>
            <person name="Gravely B."/>
            <person name="Greenberg A.J."/>
            <person name="Griffiths-Jones S."/>
            <person name="Gross S."/>
            <person name="Guigo R."/>
            <person name="Gustafson E.A."/>
            <person name="Haerty W."/>
            <person name="Hahn M.W."/>
            <person name="Halligan D.L."/>
            <person name="Halpern A.L."/>
            <person name="Halter G.M."/>
            <person name="Han M.V."/>
            <person name="Heger A."/>
            <person name="Hillier L."/>
            <person name="Hinrichs A.S."/>
            <person name="Holmes I."/>
            <person name="Hoskins R.A."/>
            <person name="Hubisz M.J."/>
            <person name="Hultmark D."/>
            <person name="Huntley M.A."/>
            <person name="Jaffe D.B."/>
            <person name="Jagadeeshan S."/>
            <person name="Jeck W.R."/>
            <person name="Johnson J."/>
            <person name="Jones C.D."/>
            <person name="Jordan W.C."/>
            <person name="Karpen G.H."/>
            <person name="Kataoka E."/>
            <person name="Keightley P.D."/>
            <person name="Kheradpour P."/>
            <person name="Kirkness E.F."/>
            <person name="Koerich L.B."/>
            <person name="Kristiansen K."/>
            <person name="Kudrna D."/>
            <person name="Kulathinal R.J."/>
            <person name="Kumar S."/>
            <person name="Kwok R."/>
            <person name="Lander E."/>
            <person name="Langley C.H."/>
            <person name="Lapoint R."/>
            <person name="Lazzaro B.P."/>
            <person name="Lee S.J."/>
            <person name="Levesque L."/>
            <person name="Li R."/>
            <person name="Lin C.F."/>
            <person name="Lin M.F."/>
            <person name="Lindblad-Toh K."/>
            <person name="Llopart A."/>
            <person name="Long M."/>
            <person name="Low L."/>
            <person name="Lozovsky E."/>
            <person name="Lu J."/>
            <person name="Luo M."/>
            <person name="Machado C.A."/>
            <person name="Makalowski W."/>
            <person name="Marzo M."/>
            <person name="Matsuda M."/>
            <person name="Matzkin L."/>
            <person name="McAllister B."/>
            <person name="McBride C.S."/>
            <person name="McKernan B."/>
            <person name="McKernan K."/>
            <person name="Mendez-Lago M."/>
            <person name="Minx P."/>
            <person name="Mollenhauer M.U."/>
            <person name="Montooth K."/>
            <person name="Mount S.M."/>
            <person name="Mu X."/>
            <person name="Myers E."/>
            <person name="Negre B."/>
            <person name="Newfeld S."/>
            <person name="Nielsen R."/>
            <person name="Noor M.A."/>
            <person name="O'Grady P."/>
            <person name="Pachter L."/>
            <person name="Papaceit M."/>
            <person name="Parisi M.J."/>
            <person name="Parisi M."/>
            <person name="Parts L."/>
            <person name="Pedersen J.S."/>
            <person name="Pesole G."/>
            <person name="Phillippy A.M."/>
            <person name="Ponting C.P."/>
            <person name="Pop M."/>
            <person name="Porcelli D."/>
            <person name="Powell J.R."/>
            <person name="Prohaska S."/>
            <person name="Pruitt K."/>
            <person name="Puig M."/>
            <person name="Quesneville H."/>
            <person name="Ram K.R."/>
            <person name="Rand D."/>
            <person name="Rasmussen M.D."/>
            <person name="Reed L.K."/>
            <person name="Reenan R."/>
            <person name="Reily A."/>
            <person name="Remington K.A."/>
            <person name="Rieger T.T."/>
            <person name="Ritchie M.G."/>
            <person name="Robin C."/>
            <person name="Rogers Y.H."/>
            <person name="Rohde C."/>
            <person name="Rozas J."/>
            <person name="Rubenfield M.J."/>
            <person name="Ruiz A."/>
            <person name="Russo S."/>
            <person name="Salzberg S.L."/>
            <person name="Sanchez-Gracia A."/>
            <person name="Saranga D.J."/>
            <person name="Sato H."/>
            <person name="Schaeffer S.W."/>
            <person name="Schatz M.C."/>
            <person name="Schlenke T."/>
            <person name="Schwartz R."/>
            <person name="Segarra C."/>
            <person name="Singh R.S."/>
            <person name="Sirot L."/>
            <person name="Sirota M."/>
            <person name="Sisneros N.B."/>
            <person name="Smith C.D."/>
            <person name="Smith T.F."/>
            <person name="Spieth J."/>
            <person name="Stage D.E."/>
            <person name="Stark A."/>
            <person name="Stephan W."/>
            <person name="Strausberg R.L."/>
            <person name="Strempel S."/>
            <person name="Sturgill D."/>
            <person name="Sutton G."/>
            <person name="Sutton G.G."/>
            <person name="Tao W."/>
            <person name="Teichmann S."/>
            <person name="Tobari Y.N."/>
            <person name="Tomimura Y."/>
            <person name="Tsolas J.M."/>
            <person name="Valente V.L."/>
            <person name="Venter E."/>
            <person name="Venter J.C."/>
            <person name="Vicario S."/>
            <person name="Vieira F.G."/>
            <person name="Vilella A.J."/>
            <person name="Villasante A."/>
            <person name="Walenz B."/>
            <person name="Wang J."/>
            <person name="Wasserman M."/>
            <person name="Watts T."/>
            <person name="Wilson D."/>
            <person name="Wilson R.K."/>
            <person name="Wing R.A."/>
            <person name="Wolfner M.F."/>
            <person name="Wong A."/>
            <person name="Wong G.K."/>
            <person name="Wu C.I."/>
            <person name="Wu G."/>
            <person name="Yamamoto D."/>
            <person name="Yang H.P."/>
            <person name="Yang S.P."/>
            <person name="Yorke J.A."/>
            <person name="Yoshida K."/>
            <person name="Zdobnov E."/>
            <person name="Zhang P."/>
            <person name="Zhang Y."/>
            <person name="Zimin A.V."/>
            <person name="Baldwin J."/>
            <person name="Abdouelleil A."/>
            <person name="Abdulkadir J."/>
            <person name="Abebe A."/>
            <person name="Abera B."/>
            <person name="Abreu J."/>
            <person name="Acer S.C."/>
            <person name="Aftuck L."/>
            <person name="Alexander A."/>
            <person name="An P."/>
            <person name="Anderson E."/>
            <person name="Anderson S."/>
            <person name="Arachi H."/>
            <person name="Azer M."/>
            <person name="Bachantsang P."/>
            <person name="Barry A."/>
            <person name="Bayul T."/>
            <person name="Berlin A."/>
            <person name="Bessette D."/>
            <person name="Bloom T."/>
            <person name="Blye J."/>
            <person name="Boguslavskiy L."/>
            <person name="Bonnet C."/>
            <person name="Boukhgalter B."/>
            <person name="Bourzgui I."/>
            <person name="Brown A."/>
            <person name="Cahill P."/>
            <person name="Channer S."/>
            <person name="Cheshatsang Y."/>
            <person name="Chuda L."/>
            <person name="Citroen M."/>
            <person name="Collymore A."/>
            <person name="Cooke P."/>
            <person name="Costello M."/>
            <person name="D'Aco K."/>
            <person name="Daza R."/>
            <person name="De Haan G."/>
            <person name="DeGray S."/>
            <person name="DeMaso C."/>
            <person name="Dhargay N."/>
            <person name="Dooley K."/>
            <person name="Dooley E."/>
            <person name="Doricent M."/>
            <person name="Dorje P."/>
            <person name="Dorjee K."/>
            <person name="Dupes A."/>
            <person name="Elong R."/>
            <person name="Falk J."/>
            <person name="Farina A."/>
            <person name="Faro S."/>
            <person name="Ferguson D."/>
            <person name="Fisher S."/>
            <person name="Foley C.D."/>
            <person name="Franke A."/>
            <person name="Friedrich D."/>
            <person name="Gadbois L."/>
            <person name="Gearin G."/>
            <person name="Gearin C.R."/>
            <person name="Giannoukos G."/>
            <person name="Goode T."/>
            <person name="Graham J."/>
            <person name="Grandbois E."/>
            <person name="Grewal S."/>
            <person name="Gyaltsen K."/>
            <person name="Hafez N."/>
            <person name="Hagos B."/>
            <person name="Hall J."/>
            <person name="Henson C."/>
            <person name="Hollinger A."/>
            <person name="Honan T."/>
            <person name="Huard M.D."/>
            <person name="Hughes L."/>
            <person name="Hurhula B."/>
            <person name="Husby M.E."/>
            <person name="Kamat A."/>
            <person name="Kanga B."/>
            <person name="Kashin S."/>
            <person name="Khazanovich D."/>
            <person name="Kisner P."/>
            <person name="Lance K."/>
            <person name="Lara M."/>
            <person name="Lee W."/>
            <person name="Lennon N."/>
            <person name="Letendre F."/>
            <person name="LeVine R."/>
            <person name="Lipovsky A."/>
            <person name="Liu X."/>
            <person name="Liu J."/>
            <person name="Liu S."/>
            <person name="Lokyitsang T."/>
            <person name="Lokyitsang Y."/>
            <person name="Lubonja R."/>
            <person name="Lui A."/>
            <person name="MacDonald P."/>
            <person name="Magnisalis V."/>
            <person name="Maru K."/>
            <person name="Matthews C."/>
            <person name="McCusker W."/>
            <person name="McDonough S."/>
            <person name="Mehta T."/>
            <person name="Meldrim J."/>
            <person name="Meneus L."/>
            <person name="Mihai O."/>
            <person name="Mihalev A."/>
            <person name="Mihova T."/>
            <person name="Mittelman R."/>
            <person name="Mlenga V."/>
            <person name="Montmayeur A."/>
            <person name="Mulrain L."/>
            <person name="Navidi A."/>
            <person name="Naylor J."/>
            <person name="Negash T."/>
            <person name="Nguyen T."/>
            <person name="Nguyen N."/>
            <person name="Nicol R."/>
            <person name="Norbu C."/>
            <person name="Norbu N."/>
            <person name="Novod N."/>
            <person name="O'Neill B."/>
            <person name="Osman S."/>
            <person name="Markiewicz E."/>
            <person name="Oyono O.L."/>
            <person name="Patti C."/>
            <person name="Phunkhang P."/>
            <person name="Pierre F."/>
            <person name="Priest M."/>
            <person name="Raghuraman S."/>
            <person name="Rege F."/>
            <person name="Reyes R."/>
            <person name="Rise C."/>
            <person name="Rogov P."/>
            <person name="Ross K."/>
            <person name="Ryan E."/>
            <person name="Settipalli S."/>
            <person name="Shea T."/>
            <person name="Sherpa N."/>
            <person name="Shi L."/>
            <person name="Shih D."/>
            <person name="Sparrow T."/>
            <person name="Spaulding J."/>
            <person name="Stalker J."/>
            <person name="Stange-Thomann N."/>
            <person name="Stavropoulos S."/>
            <person name="Stone C."/>
            <person name="Strader C."/>
            <person name="Tesfaye S."/>
            <person name="Thomson T."/>
            <person name="Thoulutsang Y."/>
            <person name="Thoulutsang D."/>
            <person name="Topham K."/>
            <person name="Topping I."/>
            <person name="Tsamla T."/>
            <person name="Vassiliev H."/>
            <person name="Vo A."/>
            <person name="Wangchuk T."/>
            <person name="Wangdi T."/>
            <person name="Weiand M."/>
            <person name="Wilkinson J."/>
            <person name="Wilson A."/>
            <person name="Yadav S."/>
            <person name="Young G."/>
            <person name="Yu Q."/>
            <person name="Zembek L."/>
            <person name="Zhong D."/>
            <person name="Zimmer A."/>
            <person name="Zwirko Z."/>
            <person name="Jaffe D.B."/>
            <person name="Alvarez P."/>
            <person name="Brockman W."/>
            <person name="Butler J."/>
            <person name="Chin C."/>
            <person name="Gnerre S."/>
            <person name="Grabherr M."/>
            <person name="Kleber M."/>
            <person name="Mauceli E."/>
            <person name="MacCallum I."/>
        </authorList>
    </citation>
    <scope>NUCLEOTIDE SEQUENCE [LARGE SCALE GENOMIC DNA]</scope>
    <source>
        <strain evidence="4">MSH-3 / Tucson 14011-0111.49</strain>
    </source>
</reference>
<evidence type="ECO:0000313" key="3">
    <source>
        <dbReference type="EMBL" id="EDW39544.1"/>
    </source>
</evidence>
<dbReference type="PANTHER" id="PTHR46560">
    <property type="entry name" value="CYPHER, ISOFORM B"/>
    <property type="match status" value="1"/>
</dbReference>
<sequence length="304" mass="33960">MANIGYVFIWTLIVVITSGTDLNNDDSLNDVLSYSTPTFNSETSLSAQNIEKIDVKCDQGNGMTVEVDFLENFNGIIYSQGYYNDPKCTYVAANNGDRKFIFNVPYDGCGSKPSCSICSSIENVLIIQNDKDIQNSWDIARKVSCSRSEEQEKTVYFKPFVVDMLEIVSVDTPSGPVECWMEIGTGIPPNIKPISTTLKLGTDVTFTINVKHSTQAWDVNILKCYASDDMNFEAKTTKTLQLSDKRGCTIKEKIFGEWQKLESQSRSSLTSTYYNTLKAFKFPDRSQMGLSLGVTLAQQILPVF</sequence>
<dbReference type="PhylomeDB" id="B4HBV0"/>
<dbReference type="GO" id="GO:0016476">
    <property type="term" value="P:regulation of embryonic cell shape"/>
    <property type="evidence" value="ECO:0007669"/>
    <property type="project" value="EnsemblMetazoa"/>
</dbReference>
<dbReference type="eggNOG" id="ENOG502RQNV">
    <property type="taxonomic scope" value="Eukaryota"/>
</dbReference>
<dbReference type="AlphaFoldDB" id="B4HBV0"/>
<accession>B4HBV0</accession>
<dbReference type="Gene3D" id="2.60.40.3210">
    <property type="entry name" value="Zona pellucida, ZP-N domain"/>
    <property type="match status" value="1"/>
</dbReference>
<dbReference type="InterPro" id="IPR001507">
    <property type="entry name" value="ZP_dom"/>
</dbReference>
<dbReference type="GO" id="GO:0003383">
    <property type="term" value="P:apical constriction"/>
    <property type="evidence" value="ECO:0007669"/>
    <property type="project" value="EnsemblMetazoa"/>
</dbReference>
<dbReference type="GO" id="GO:0007015">
    <property type="term" value="P:actin filament organization"/>
    <property type="evidence" value="ECO:0007669"/>
    <property type="project" value="EnsemblMetazoa"/>
</dbReference>
<keyword evidence="1" id="KW-0732">Signal</keyword>
<evidence type="ECO:0000259" key="2">
    <source>
        <dbReference type="PROSITE" id="PS51034"/>
    </source>
</evidence>
<protein>
    <submittedName>
        <fullName evidence="3">GL11883</fullName>
    </submittedName>
</protein>
<dbReference type="GO" id="GO:0016324">
    <property type="term" value="C:apical plasma membrane"/>
    <property type="evidence" value="ECO:0007669"/>
    <property type="project" value="EnsemblMetazoa"/>
</dbReference>
<dbReference type="PANTHER" id="PTHR46560:SF6">
    <property type="entry name" value="ZYE"/>
    <property type="match status" value="1"/>
</dbReference>
<dbReference type="OrthoDB" id="6432511at2759"/>
<proteinExistence type="predicted"/>